<dbReference type="InterPro" id="IPR006140">
    <property type="entry name" value="D-isomer_DH_NAD-bd"/>
</dbReference>
<name>A0A368E253_9PROT</name>
<evidence type="ECO:0000256" key="1">
    <source>
        <dbReference type="ARBA" id="ARBA00023002"/>
    </source>
</evidence>
<gene>
    <name evidence="6" type="ORF">DBW69_02170</name>
</gene>
<comment type="similarity">
    <text evidence="3">Belongs to the D-isomer specific 2-hydroxyacid dehydrogenase family.</text>
</comment>
<feature type="domain" description="D-isomer specific 2-hydroxyacid dehydrogenase NAD-binding" evidence="5">
    <location>
        <begin position="106"/>
        <end position="275"/>
    </location>
</feature>
<dbReference type="Gene3D" id="3.40.50.720">
    <property type="entry name" value="NAD(P)-binding Rossmann-like Domain"/>
    <property type="match status" value="2"/>
</dbReference>
<dbReference type="InterPro" id="IPR006139">
    <property type="entry name" value="D-isomer_2_OHA_DH_cat_dom"/>
</dbReference>
<dbReference type="PANTHER" id="PTHR43333:SF1">
    <property type="entry name" value="D-ISOMER SPECIFIC 2-HYDROXYACID DEHYDROGENASE NAD-BINDING DOMAIN-CONTAINING PROTEIN"/>
    <property type="match status" value="1"/>
</dbReference>
<sequence length="312" mass="33903">MVRILSYLNNQELVDGIHTAVPEAEVVFIDPSKPLEENLEADCLLCVASFLDGVEQVIAATKGLKWIHVFGTGIDGFPLEALGDTILTSARGASAVQVAEWAFTCILAARKNLPENWISAPSPLWSIADNIGAVQGQTLSIFGFGSIGRELAKRALAFDMKVLAMTRQSPVSMDGVETADSLEALFAKADHLVLAAPATIETDNIVNTKTLNYLKPDAHLVNIARGSLVDENDLKLALESGKLARASLDAVQIEPLPADHWIYRHEKVFLSPHLAWCDMRVIDSISTSFLDNLVLFAKQEPLNNVVDKEAGY</sequence>
<evidence type="ECO:0000256" key="3">
    <source>
        <dbReference type="RuleBase" id="RU003719"/>
    </source>
</evidence>
<dbReference type="AlphaFoldDB" id="A0A368E253"/>
<evidence type="ECO:0000256" key="2">
    <source>
        <dbReference type="ARBA" id="ARBA00023027"/>
    </source>
</evidence>
<dbReference type="Proteomes" id="UP000252132">
    <property type="component" value="Unassembled WGS sequence"/>
</dbReference>
<dbReference type="PANTHER" id="PTHR43333">
    <property type="entry name" value="2-HACID_DH_C DOMAIN-CONTAINING PROTEIN"/>
    <property type="match status" value="1"/>
</dbReference>
<evidence type="ECO:0000259" key="5">
    <source>
        <dbReference type="Pfam" id="PF02826"/>
    </source>
</evidence>
<evidence type="ECO:0000313" key="6">
    <source>
        <dbReference type="EMBL" id="RCL77964.1"/>
    </source>
</evidence>
<dbReference type="InterPro" id="IPR036291">
    <property type="entry name" value="NAD(P)-bd_dom_sf"/>
</dbReference>
<keyword evidence="2" id="KW-0520">NAD</keyword>
<dbReference type="SUPFAM" id="SSF52283">
    <property type="entry name" value="Formate/glycerate dehydrogenase catalytic domain-like"/>
    <property type="match status" value="1"/>
</dbReference>
<evidence type="ECO:0000313" key="7">
    <source>
        <dbReference type="Proteomes" id="UP000252132"/>
    </source>
</evidence>
<protein>
    <submittedName>
        <fullName evidence="6">Dihydrofolate reductase</fullName>
    </submittedName>
</protein>
<accession>A0A368E253</accession>
<dbReference type="EMBL" id="QOQF01000004">
    <property type="protein sequence ID" value="RCL77964.1"/>
    <property type="molecule type" value="Genomic_DNA"/>
</dbReference>
<dbReference type="GO" id="GO:0016616">
    <property type="term" value="F:oxidoreductase activity, acting on the CH-OH group of donors, NAD or NADP as acceptor"/>
    <property type="evidence" value="ECO:0007669"/>
    <property type="project" value="InterPro"/>
</dbReference>
<dbReference type="Pfam" id="PF00389">
    <property type="entry name" value="2-Hacid_dh"/>
    <property type="match status" value="1"/>
</dbReference>
<comment type="caution">
    <text evidence="6">The sequence shown here is derived from an EMBL/GenBank/DDBJ whole genome shotgun (WGS) entry which is preliminary data.</text>
</comment>
<feature type="domain" description="D-isomer specific 2-hydroxyacid dehydrogenase catalytic" evidence="4">
    <location>
        <begin position="25"/>
        <end position="306"/>
    </location>
</feature>
<evidence type="ECO:0000259" key="4">
    <source>
        <dbReference type="Pfam" id="PF00389"/>
    </source>
</evidence>
<reference evidence="6 7" key="1">
    <citation type="journal article" date="2018" name="Microbiome">
        <title>Fine metagenomic profile of the Mediterranean stratified and mixed water columns revealed by assembly and recruitment.</title>
        <authorList>
            <person name="Haro-Moreno J.M."/>
            <person name="Lopez-Perez M."/>
            <person name="De La Torre J.R."/>
            <person name="Picazo A."/>
            <person name="Camacho A."/>
            <person name="Rodriguez-Valera F."/>
        </authorList>
    </citation>
    <scope>NUCLEOTIDE SEQUENCE [LARGE SCALE GENOMIC DNA]</scope>
    <source>
        <strain evidence="6">MED-G55</strain>
    </source>
</reference>
<keyword evidence="1 3" id="KW-0560">Oxidoreductase</keyword>
<dbReference type="GO" id="GO:0051287">
    <property type="term" value="F:NAD binding"/>
    <property type="evidence" value="ECO:0007669"/>
    <property type="project" value="InterPro"/>
</dbReference>
<proteinExistence type="inferred from homology"/>
<dbReference type="Pfam" id="PF02826">
    <property type="entry name" value="2-Hacid_dh_C"/>
    <property type="match status" value="1"/>
</dbReference>
<dbReference type="SUPFAM" id="SSF51735">
    <property type="entry name" value="NAD(P)-binding Rossmann-fold domains"/>
    <property type="match status" value="1"/>
</dbReference>
<organism evidence="6 7">
    <name type="scientific">PS1 clade bacterium</name>
    <dbReference type="NCBI Taxonomy" id="2175152"/>
    <lineage>
        <taxon>Bacteria</taxon>
        <taxon>Pseudomonadati</taxon>
        <taxon>Pseudomonadota</taxon>
        <taxon>Alphaproteobacteria</taxon>
        <taxon>PS1 clade</taxon>
    </lineage>
</organism>